<reference evidence="2 3" key="1">
    <citation type="submission" date="2022-06" db="EMBL/GenBank/DDBJ databases">
        <title>Haloarcula sp. a new haloarchaeum isolate from saline soil.</title>
        <authorList>
            <person name="Strakova D."/>
            <person name="Galisteo C."/>
            <person name="Sanchez-Porro C."/>
            <person name="Ventosa A."/>
        </authorList>
    </citation>
    <scope>NUCLEOTIDE SEQUENCE [LARGE SCALE GENOMIC DNA]</scope>
    <source>
        <strain evidence="2 3">S1CR25-12</strain>
    </source>
</reference>
<dbReference type="InterPro" id="IPR029046">
    <property type="entry name" value="LolA/LolB/LppX"/>
</dbReference>
<dbReference type="EMBL" id="JAMQON010000003">
    <property type="protein sequence ID" value="MDS0260300.1"/>
    <property type="molecule type" value="Genomic_DNA"/>
</dbReference>
<dbReference type="Proteomes" id="UP001259659">
    <property type="component" value="Unassembled WGS sequence"/>
</dbReference>
<keyword evidence="3" id="KW-1185">Reference proteome</keyword>
<name>A0ABU2FF07_9EURY</name>
<dbReference type="RefSeq" id="WP_310919968.1">
    <property type="nucleotide sequence ID" value="NZ_JAMQON010000003.1"/>
</dbReference>
<evidence type="ECO:0000313" key="2">
    <source>
        <dbReference type="EMBL" id="MDS0260300.1"/>
    </source>
</evidence>
<sequence length="399" mass="43373">MPSQSSTQRISTDRLVLAVTGLLITAVLVVAVWSAGVSSVEKPPPVDVNVSERYQSLDGIEATRTTVIERNGTVQSRTAYDATTVPTTGERRLRLSSGTSRYDLRVSNGSVLWLHDEDRAVVTRIRLSGPSPTTGTADRVQRLLVRANLTATSAASDTRPAVEPLPVVPEDTSPGGPGLDTEYTVRYGGNETVDGRETYVVHVTPGPNQSEAGYRQTLWIDTEWFYPLKRQTTWRDDGTRTELTTTYTDVTFNPDIPAGTFTPEIGPNTTVEPTDAPETQVYRRPSALRANTTVPVPEPTVPPSYELAYATHTDGSVQGVGLRYVNQTSWITVSKYNFTYPVPDGGERRYIDGRPALLTRGSTVTLSWNCGTYRYTLRGSGVTADLLVAVARSVGCPGA</sequence>
<comment type="caution">
    <text evidence="2">The sequence shown here is derived from an EMBL/GenBank/DDBJ whole genome shotgun (WGS) entry which is preliminary data.</text>
</comment>
<dbReference type="SUPFAM" id="SSF89392">
    <property type="entry name" value="Prokaryotic lipoproteins and lipoprotein localization factors"/>
    <property type="match status" value="1"/>
</dbReference>
<accession>A0ABU2FF07</accession>
<gene>
    <name evidence="2" type="ORF">NDI56_12925</name>
</gene>
<dbReference type="Gene3D" id="2.50.20.10">
    <property type="entry name" value="Lipoprotein localisation LolA/LolB/LppX"/>
    <property type="match status" value="1"/>
</dbReference>
<feature type="region of interest" description="Disordered" evidence="1">
    <location>
        <begin position="155"/>
        <end position="180"/>
    </location>
</feature>
<organism evidence="2 3">
    <name type="scientific">Haloarcula saliterrae</name>
    <dbReference type="NCBI Taxonomy" id="2950534"/>
    <lineage>
        <taxon>Archaea</taxon>
        <taxon>Methanobacteriati</taxon>
        <taxon>Methanobacteriota</taxon>
        <taxon>Stenosarchaea group</taxon>
        <taxon>Halobacteria</taxon>
        <taxon>Halobacteriales</taxon>
        <taxon>Haloarculaceae</taxon>
        <taxon>Haloarcula</taxon>
    </lineage>
</organism>
<evidence type="ECO:0000313" key="3">
    <source>
        <dbReference type="Proteomes" id="UP001259659"/>
    </source>
</evidence>
<protein>
    <submittedName>
        <fullName evidence="2">Outer membrane lipoprotein carrier protein LolA</fullName>
    </submittedName>
</protein>
<dbReference type="PANTHER" id="PTHR37507:SF2">
    <property type="entry name" value="SPORULATION PROTEIN YDCC"/>
    <property type="match status" value="1"/>
</dbReference>
<evidence type="ECO:0000256" key="1">
    <source>
        <dbReference type="SAM" id="MobiDB-lite"/>
    </source>
</evidence>
<proteinExistence type="predicted"/>
<feature type="region of interest" description="Disordered" evidence="1">
    <location>
        <begin position="254"/>
        <end position="285"/>
    </location>
</feature>
<dbReference type="InterPro" id="IPR052944">
    <property type="entry name" value="Sporulation_related"/>
</dbReference>
<keyword evidence="2" id="KW-0449">Lipoprotein</keyword>
<dbReference type="PANTHER" id="PTHR37507">
    <property type="entry name" value="SPORULATION PROTEIN YDCC"/>
    <property type="match status" value="1"/>
</dbReference>